<evidence type="ECO:0000256" key="11">
    <source>
        <dbReference type="ARBA" id="ARBA00023004"/>
    </source>
</evidence>
<dbReference type="Proteomes" id="UP000002059">
    <property type="component" value="Partially assembled WGS sequence"/>
</dbReference>
<dbReference type="RefSeq" id="XP_002789903.2">
    <property type="nucleotide sequence ID" value="XM_002789857.2"/>
</dbReference>
<dbReference type="NCBIfam" id="TIGR00433">
    <property type="entry name" value="bioB"/>
    <property type="match status" value="1"/>
</dbReference>
<dbReference type="GO" id="GO:0004076">
    <property type="term" value="F:biotin synthase activity"/>
    <property type="evidence" value="ECO:0007669"/>
    <property type="project" value="UniProtKB-EC"/>
</dbReference>
<dbReference type="eggNOG" id="KOG2900">
    <property type="taxonomic scope" value="Eukaryota"/>
</dbReference>
<dbReference type="GO" id="GO:0009102">
    <property type="term" value="P:biotin biosynthetic process"/>
    <property type="evidence" value="ECO:0007669"/>
    <property type="project" value="UniProtKB-UniPathway"/>
</dbReference>
<dbReference type="PANTHER" id="PTHR22976">
    <property type="entry name" value="BIOTIN SYNTHASE"/>
    <property type="match status" value="1"/>
</dbReference>
<comment type="cofactor">
    <cofactor evidence="15">
        <name>[2Fe-2S] cluster</name>
        <dbReference type="ChEBI" id="CHEBI:190135"/>
    </cofactor>
    <text evidence="15">Binds 1 [2Fe-2S] cluster. The cluster is coordinated with 3 cysteines and 1 arginine.</text>
</comment>
<keyword evidence="8 15" id="KW-0479">Metal-binding</keyword>
<evidence type="ECO:0000256" key="5">
    <source>
        <dbReference type="ARBA" id="ARBA00022679"/>
    </source>
</evidence>
<dbReference type="SFLD" id="SFLDG01278">
    <property type="entry name" value="biotin_synthase_like"/>
    <property type="match status" value="1"/>
</dbReference>
<dbReference type="InterPro" id="IPR006638">
    <property type="entry name" value="Elp3/MiaA/NifB-like_rSAM"/>
</dbReference>
<name>C1HBL6_PARBA</name>
<feature type="domain" description="Radical SAM core" evidence="16">
    <location>
        <begin position="85"/>
        <end position="314"/>
    </location>
</feature>
<evidence type="ECO:0000256" key="15">
    <source>
        <dbReference type="PIRSR" id="PIRSR001619-1"/>
    </source>
</evidence>
<dbReference type="EMBL" id="KN294021">
    <property type="protein sequence ID" value="EEH38430.2"/>
    <property type="molecule type" value="Genomic_DNA"/>
</dbReference>
<evidence type="ECO:0000256" key="3">
    <source>
        <dbReference type="ARBA" id="ARBA00012236"/>
    </source>
</evidence>
<evidence type="ECO:0000256" key="2">
    <source>
        <dbReference type="ARBA" id="ARBA00010765"/>
    </source>
</evidence>
<dbReference type="InterPro" id="IPR058240">
    <property type="entry name" value="rSAM_sf"/>
</dbReference>
<dbReference type="SMART" id="SM00876">
    <property type="entry name" value="BATS"/>
    <property type="match status" value="1"/>
</dbReference>
<dbReference type="InterPro" id="IPR007197">
    <property type="entry name" value="rSAM"/>
</dbReference>
<dbReference type="SFLD" id="SFLDF00272">
    <property type="entry name" value="biotin_synthase"/>
    <property type="match status" value="1"/>
</dbReference>
<keyword evidence="6 15" id="KW-0949">S-adenosyl-L-methionine</keyword>
<protein>
    <recommendedName>
        <fullName evidence="3">biotin synthase</fullName>
        <ecNumber evidence="3">2.8.1.6</ecNumber>
    </recommendedName>
</protein>
<dbReference type="PROSITE" id="PS51918">
    <property type="entry name" value="RADICAL_SAM"/>
    <property type="match status" value="1"/>
</dbReference>
<feature type="binding site" evidence="15">
    <location>
        <position position="309"/>
    </location>
    <ligand>
        <name>[2Fe-2S] cluster</name>
        <dbReference type="ChEBI" id="CHEBI:190135"/>
    </ligand>
</feature>
<dbReference type="SFLD" id="SFLDG01060">
    <property type="entry name" value="BATS_domain_containing"/>
    <property type="match status" value="1"/>
</dbReference>
<keyword evidence="5" id="KW-0808">Transferase</keyword>
<dbReference type="KEGG" id="pbl:PAAG_08157"/>
<dbReference type="HOGENOM" id="CLU_033172_3_2_1"/>
<dbReference type="GeneID" id="9093149"/>
<keyword evidence="7 15" id="KW-0001">2Fe-2S</keyword>
<proteinExistence type="inferred from homology"/>
<dbReference type="EC" id="2.8.1.6" evidence="3"/>
<dbReference type="GO" id="GO:0046872">
    <property type="term" value="F:metal ion binding"/>
    <property type="evidence" value="ECO:0007669"/>
    <property type="project" value="UniProtKB-KW"/>
</dbReference>
<dbReference type="OrthoDB" id="2414104at2759"/>
<comment type="pathway">
    <text evidence="1">Cofactor biosynthesis; biotin biosynthesis; biotin from 7,8-diaminononanoate: step 2/2.</text>
</comment>
<dbReference type="GO" id="GO:0005739">
    <property type="term" value="C:mitochondrion"/>
    <property type="evidence" value="ECO:0007669"/>
    <property type="project" value="TreeGrafter"/>
</dbReference>
<dbReference type="UniPathway" id="UPA00078">
    <property type="reaction ID" value="UER00162"/>
</dbReference>
<comment type="cofactor">
    <cofactor evidence="14">
        <name>[2Fe-2S] cluster</name>
        <dbReference type="ChEBI" id="CHEBI:190135"/>
    </cofactor>
</comment>
<feature type="binding site" evidence="15">
    <location>
        <position position="104"/>
    </location>
    <ligand>
        <name>[4Fe-4S] cluster</name>
        <dbReference type="ChEBI" id="CHEBI:49883"/>
        <note>4Fe-4S-S-AdoMet</note>
    </ligand>
</feature>
<dbReference type="VEuPathDB" id="FungiDB:PAAG_08157"/>
<dbReference type="AlphaFoldDB" id="C1HBL6"/>
<evidence type="ECO:0000256" key="9">
    <source>
        <dbReference type="ARBA" id="ARBA00022756"/>
    </source>
</evidence>
<dbReference type="InterPro" id="IPR010722">
    <property type="entry name" value="BATS_dom"/>
</dbReference>
<dbReference type="Gene3D" id="3.20.20.70">
    <property type="entry name" value="Aldolase class I"/>
    <property type="match status" value="1"/>
</dbReference>
<feature type="binding site" evidence="15">
    <location>
        <position position="107"/>
    </location>
    <ligand>
        <name>[4Fe-4S] cluster</name>
        <dbReference type="ChEBI" id="CHEBI:49883"/>
        <note>4Fe-4S-S-AdoMet</note>
    </ligand>
</feature>
<dbReference type="SUPFAM" id="SSF102114">
    <property type="entry name" value="Radical SAM enzymes"/>
    <property type="match status" value="1"/>
</dbReference>
<evidence type="ECO:0000256" key="1">
    <source>
        <dbReference type="ARBA" id="ARBA00004942"/>
    </source>
</evidence>
<dbReference type="HAMAP" id="MF_01694">
    <property type="entry name" value="BioB"/>
    <property type="match status" value="1"/>
</dbReference>
<reference evidence="17 18" key="1">
    <citation type="journal article" date="2011" name="PLoS Genet.">
        <title>Comparative genomic analysis of human fungal pathogens causing paracoccidioidomycosis.</title>
        <authorList>
            <person name="Desjardins C.A."/>
            <person name="Champion M.D."/>
            <person name="Holder J.W."/>
            <person name="Muszewska A."/>
            <person name="Goldberg J."/>
            <person name="Bailao A.M."/>
            <person name="Brigido M.M."/>
            <person name="Ferreira M.E."/>
            <person name="Garcia A.M."/>
            <person name="Grynberg M."/>
            <person name="Gujja S."/>
            <person name="Heiman D.I."/>
            <person name="Henn M.R."/>
            <person name="Kodira C.D."/>
            <person name="Leon-Narvaez H."/>
            <person name="Longo L.V."/>
            <person name="Ma L.J."/>
            <person name="Malavazi I."/>
            <person name="Matsuo A.L."/>
            <person name="Morais F.V."/>
            <person name="Pereira M."/>
            <person name="Rodriguez-Brito S."/>
            <person name="Sakthikumar S."/>
            <person name="Salem-Izacc S.M."/>
            <person name="Sykes S.M."/>
            <person name="Teixeira M.M."/>
            <person name="Vallejo M.C."/>
            <person name="Walter M.E."/>
            <person name="Yandava C."/>
            <person name="Young S."/>
            <person name="Zeng Q."/>
            <person name="Zucker J."/>
            <person name="Felipe M.S."/>
            <person name="Goldman G.H."/>
            <person name="Haas B.J."/>
            <person name="McEwen J.G."/>
            <person name="Nino-Vega G."/>
            <person name="Puccia R."/>
            <person name="San-Blas G."/>
            <person name="Soares C.M."/>
            <person name="Birren B.W."/>
            <person name="Cuomo C.A."/>
        </authorList>
    </citation>
    <scope>NUCLEOTIDE SEQUENCE [LARGE SCALE GENOMIC DNA]</scope>
    <source>
        <strain evidence="18">ATCC MYA-826 / Pb01</strain>
    </source>
</reference>
<keyword evidence="12 15" id="KW-0411">Iron-sulfur</keyword>
<comment type="cofactor">
    <cofactor evidence="15">
        <name>[4Fe-4S] cluster</name>
        <dbReference type="ChEBI" id="CHEBI:49883"/>
    </cofactor>
    <text evidence="15">Binds 1 [4Fe-4S] cluster. The cluster is coordinated with 3 cysteines and an exchangeable S-adenosyl-L-methionine.</text>
</comment>
<dbReference type="GO" id="GO:0051537">
    <property type="term" value="F:2 iron, 2 sulfur cluster binding"/>
    <property type="evidence" value="ECO:0007669"/>
    <property type="project" value="UniProtKB-KW"/>
</dbReference>
<keyword evidence="10" id="KW-0809">Transit peptide</keyword>
<organism evidence="17 18">
    <name type="scientific">Paracoccidioides lutzii (strain ATCC MYA-826 / Pb01)</name>
    <name type="common">Paracoccidioides brasiliensis</name>
    <dbReference type="NCBI Taxonomy" id="502779"/>
    <lineage>
        <taxon>Eukaryota</taxon>
        <taxon>Fungi</taxon>
        <taxon>Dikarya</taxon>
        <taxon>Ascomycota</taxon>
        <taxon>Pezizomycotina</taxon>
        <taxon>Eurotiomycetes</taxon>
        <taxon>Eurotiomycetidae</taxon>
        <taxon>Onygenales</taxon>
        <taxon>Ajellomycetaceae</taxon>
        <taxon>Paracoccidioides</taxon>
    </lineage>
</organism>
<dbReference type="STRING" id="502779.C1HBL6"/>
<evidence type="ECO:0000256" key="12">
    <source>
        <dbReference type="ARBA" id="ARBA00023014"/>
    </source>
</evidence>
<keyword evidence="9" id="KW-0093">Biotin biosynthesis</keyword>
<gene>
    <name evidence="17" type="ORF">PAAG_08157</name>
</gene>
<dbReference type="InterPro" id="IPR013785">
    <property type="entry name" value="Aldolase_TIM"/>
</dbReference>
<dbReference type="Pfam" id="PF06968">
    <property type="entry name" value="BATS"/>
    <property type="match status" value="1"/>
</dbReference>
<keyword evidence="18" id="KW-1185">Reference proteome</keyword>
<evidence type="ECO:0000256" key="14">
    <source>
        <dbReference type="ARBA" id="ARBA00034078"/>
    </source>
</evidence>
<dbReference type="FunFam" id="3.20.20.70:FF:000011">
    <property type="entry name" value="Biotin synthase"/>
    <property type="match status" value="1"/>
</dbReference>
<evidence type="ECO:0000259" key="16">
    <source>
        <dbReference type="PROSITE" id="PS51918"/>
    </source>
</evidence>
<dbReference type="InterPro" id="IPR024177">
    <property type="entry name" value="Biotin_synthase"/>
</dbReference>
<evidence type="ECO:0000256" key="10">
    <source>
        <dbReference type="ARBA" id="ARBA00022946"/>
    </source>
</evidence>
<accession>C1HBL6</accession>
<evidence type="ECO:0000313" key="18">
    <source>
        <dbReference type="Proteomes" id="UP000002059"/>
    </source>
</evidence>
<keyword evidence="11 15" id="KW-0408">Iron</keyword>
<comment type="similarity">
    <text evidence="2">Belongs to the radical SAM superfamily. Biotin synthase family.</text>
</comment>
<feature type="binding site" evidence="15">
    <location>
        <position position="237"/>
    </location>
    <ligand>
        <name>[2Fe-2S] cluster</name>
        <dbReference type="ChEBI" id="CHEBI:190135"/>
    </ligand>
</feature>
<dbReference type="SFLD" id="SFLDS00029">
    <property type="entry name" value="Radical_SAM"/>
    <property type="match status" value="1"/>
</dbReference>
<sequence>MASMRLSPLVRKSVRRTCGPITQNRAATSISPASASIPKALQDALAAESPRINWTRDEIRQIYDVPLHQLTHAAAIVHRRFHDPSAIQLCTLMNIKVGGCTEDCSYCSQSSRYNTGLKATKMSPVDSVLEAARIAKENGSTRFCLGAAWRDMRGRKTSLRNIKEMISGVRKLDMEVCVTLGMIDGDQARELKEAGLTAYNHNVDTSREFYPSIITTRSYDERLQTLSQVREAGINVCSGGILGLGEEDSDRVGLLHAVATLPAHPESFPVNALVPIKGTPLGDRKRIEFDKLLRTVATARIILPKTTVRLSAGRISMTEEQQVACFMAGANSVFTGEKMLTTDCNGWEEDKKMFAKWGFYPMQAYQRGEFRASSDAAAAVAAAS</sequence>
<dbReference type="OMA" id="NICTTHT"/>
<dbReference type="Pfam" id="PF04055">
    <property type="entry name" value="Radical_SAM"/>
    <property type="match status" value="1"/>
</dbReference>
<dbReference type="InterPro" id="IPR002684">
    <property type="entry name" value="Biotin_synth/BioAB"/>
</dbReference>
<evidence type="ECO:0000256" key="13">
    <source>
        <dbReference type="ARBA" id="ARBA00023128"/>
    </source>
</evidence>
<dbReference type="CDD" id="cd01335">
    <property type="entry name" value="Radical_SAM"/>
    <property type="match status" value="1"/>
</dbReference>
<dbReference type="SMART" id="SM00729">
    <property type="entry name" value="Elp3"/>
    <property type="match status" value="1"/>
</dbReference>
<dbReference type="PANTHER" id="PTHR22976:SF2">
    <property type="entry name" value="BIOTIN SYNTHASE, MITOCHONDRIAL"/>
    <property type="match status" value="1"/>
</dbReference>
<evidence type="ECO:0000313" key="17">
    <source>
        <dbReference type="EMBL" id="EEH38430.2"/>
    </source>
</evidence>
<evidence type="ECO:0000256" key="7">
    <source>
        <dbReference type="ARBA" id="ARBA00022714"/>
    </source>
</evidence>
<keyword evidence="13" id="KW-0496">Mitochondrion</keyword>
<keyword evidence="4 15" id="KW-0004">4Fe-4S</keyword>
<feature type="binding site" evidence="15">
    <location>
        <position position="100"/>
    </location>
    <ligand>
        <name>[4Fe-4S] cluster</name>
        <dbReference type="ChEBI" id="CHEBI:49883"/>
        <note>4Fe-4S-S-AdoMet</note>
    </ligand>
</feature>
<evidence type="ECO:0000256" key="6">
    <source>
        <dbReference type="ARBA" id="ARBA00022691"/>
    </source>
</evidence>
<evidence type="ECO:0000256" key="4">
    <source>
        <dbReference type="ARBA" id="ARBA00022485"/>
    </source>
</evidence>
<evidence type="ECO:0000256" key="8">
    <source>
        <dbReference type="ARBA" id="ARBA00022723"/>
    </source>
</evidence>
<dbReference type="GO" id="GO:0051539">
    <property type="term" value="F:4 iron, 4 sulfur cluster binding"/>
    <property type="evidence" value="ECO:0007669"/>
    <property type="project" value="UniProtKB-KW"/>
</dbReference>
<feature type="binding site" evidence="15">
    <location>
        <position position="144"/>
    </location>
    <ligand>
        <name>[2Fe-2S] cluster</name>
        <dbReference type="ChEBI" id="CHEBI:190135"/>
    </ligand>
</feature>
<feature type="binding site" evidence="15">
    <location>
        <position position="177"/>
    </location>
    <ligand>
        <name>[2Fe-2S] cluster</name>
        <dbReference type="ChEBI" id="CHEBI:190135"/>
    </ligand>
</feature>
<dbReference type="PIRSF" id="PIRSF001619">
    <property type="entry name" value="Biotin_synth"/>
    <property type="match status" value="1"/>
</dbReference>